<evidence type="ECO:0000313" key="1">
    <source>
        <dbReference type="EMBL" id="PIR92911.1"/>
    </source>
</evidence>
<dbReference type="Proteomes" id="UP000228626">
    <property type="component" value="Unassembled WGS sequence"/>
</dbReference>
<dbReference type="InterPro" id="IPR035093">
    <property type="entry name" value="RelE/ParE_toxin_dom_sf"/>
</dbReference>
<protein>
    <recommendedName>
        <fullName evidence="3">Type II toxin-antitoxin system RelE/ParE family toxin</fullName>
    </recommendedName>
</protein>
<dbReference type="EMBL" id="PFAR01000044">
    <property type="protein sequence ID" value="PIR92911.1"/>
    <property type="molecule type" value="Genomic_DNA"/>
</dbReference>
<evidence type="ECO:0000313" key="2">
    <source>
        <dbReference type="Proteomes" id="UP000228626"/>
    </source>
</evidence>
<sequence length="80" mass="9203">MNKIAKALKKLSGKEAERVKKMLESLKAGSIANLEIKKLKGRKDVFRVREGSIRIIYRRAPDGSFFVLSIERRSDTTYNF</sequence>
<accession>A0A2H0V1F1</accession>
<comment type="caution">
    <text evidence="1">The sequence shown here is derived from an EMBL/GenBank/DDBJ whole genome shotgun (WGS) entry which is preliminary data.</text>
</comment>
<name>A0A2H0V1F1_9BACT</name>
<gene>
    <name evidence="1" type="ORF">COT99_03645</name>
</gene>
<organism evidence="1 2">
    <name type="scientific">Candidatus Falkowbacteria bacterium CG10_big_fil_rev_8_21_14_0_10_43_10</name>
    <dbReference type="NCBI Taxonomy" id="1974567"/>
    <lineage>
        <taxon>Bacteria</taxon>
        <taxon>Candidatus Falkowiibacteriota</taxon>
    </lineage>
</organism>
<evidence type="ECO:0008006" key="3">
    <source>
        <dbReference type="Google" id="ProtNLM"/>
    </source>
</evidence>
<dbReference type="AlphaFoldDB" id="A0A2H0V1F1"/>
<dbReference type="Gene3D" id="3.30.2310.20">
    <property type="entry name" value="RelE-like"/>
    <property type="match status" value="1"/>
</dbReference>
<proteinExistence type="predicted"/>
<dbReference type="SUPFAM" id="SSF143011">
    <property type="entry name" value="RelE-like"/>
    <property type="match status" value="1"/>
</dbReference>
<reference evidence="2" key="1">
    <citation type="submission" date="2017-09" db="EMBL/GenBank/DDBJ databases">
        <title>Depth-based differentiation of microbial function through sediment-hosted aquifers and enrichment of novel symbionts in the deep terrestrial subsurface.</title>
        <authorList>
            <person name="Probst A.J."/>
            <person name="Ladd B."/>
            <person name="Jarett J.K."/>
            <person name="Geller-Mcgrath D.E."/>
            <person name="Sieber C.M.K."/>
            <person name="Emerson J.B."/>
            <person name="Anantharaman K."/>
            <person name="Thomas B.C."/>
            <person name="Malmstrom R."/>
            <person name="Stieglmeier M."/>
            <person name="Klingl A."/>
            <person name="Woyke T."/>
            <person name="Ryan C.M."/>
            <person name="Banfield J.F."/>
        </authorList>
    </citation>
    <scope>NUCLEOTIDE SEQUENCE [LARGE SCALE GENOMIC DNA]</scope>
</reference>